<name>A0ABN2QT74_9MICO</name>
<keyword evidence="1" id="KW-0472">Membrane</keyword>
<keyword evidence="1" id="KW-0812">Transmembrane</keyword>
<accession>A0ABN2QT74</accession>
<feature type="transmembrane region" description="Helical" evidence="1">
    <location>
        <begin position="16"/>
        <end position="37"/>
    </location>
</feature>
<keyword evidence="3" id="KW-1185">Reference proteome</keyword>
<reference evidence="2 3" key="1">
    <citation type="journal article" date="2019" name="Int. J. Syst. Evol. Microbiol.">
        <title>The Global Catalogue of Microorganisms (GCM) 10K type strain sequencing project: providing services to taxonomists for standard genome sequencing and annotation.</title>
        <authorList>
            <consortium name="The Broad Institute Genomics Platform"/>
            <consortium name="The Broad Institute Genome Sequencing Center for Infectious Disease"/>
            <person name="Wu L."/>
            <person name="Ma J."/>
        </authorList>
    </citation>
    <scope>NUCLEOTIDE SEQUENCE [LARGE SCALE GENOMIC DNA]</scope>
    <source>
        <strain evidence="2 3">JCM 13584</strain>
    </source>
</reference>
<keyword evidence="1" id="KW-1133">Transmembrane helix</keyword>
<gene>
    <name evidence="2" type="ORF">GCM10009717_25050</name>
</gene>
<sequence>MPKPSAPSHPSKAPTYLTTIGLTLTAFGLVLAVVMLIGALPNGLTPSEAALPVTVGLIWIMFGAVAIVVGAALRRSARKQAEQHEPAA</sequence>
<evidence type="ECO:0000256" key="1">
    <source>
        <dbReference type="SAM" id="Phobius"/>
    </source>
</evidence>
<feature type="transmembrane region" description="Helical" evidence="1">
    <location>
        <begin position="49"/>
        <end position="73"/>
    </location>
</feature>
<evidence type="ECO:0000313" key="2">
    <source>
        <dbReference type="EMBL" id="GAA1957670.1"/>
    </source>
</evidence>
<protein>
    <submittedName>
        <fullName evidence="2">Uncharacterized protein</fullName>
    </submittedName>
</protein>
<evidence type="ECO:0000313" key="3">
    <source>
        <dbReference type="Proteomes" id="UP001499954"/>
    </source>
</evidence>
<dbReference type="Proteomes" id="UP001499954">
    <property type="component" value="Unassembled WGS sequence"/>
</dbReference>
<organism evidence="2 3">
    <name type="scientific">Agromyces allii</name>
    <dbReference type="NCBI Taxonomy" id="393607"/>
    <lineage>
        <taxon>Bacteria</taxon>
        <taxon>Bacillati</taxon>
        <taxon>Actinomycetota</taxon>
        <taxon>Actinomycetes</taxon>
        <taxon>Micrococcales</taxon>
        <taxon>Microbacteriaceae</taxon>
        <taxon>Agromyces</taxon>
    </lineage>
</organism>
<dbReference type="RefSeq" id="WP_157414136.1">
    <property type="nucleotide sequence ID" value="NZ_BAAAMK010000004.1"/>
</dbReference>
<proteinExistence type="predicted"/>
<comment type="caution">
    <text evidence="2">The sequence shown here is derived from an EMBL/GenBank/DDBJ whole genome shotgun (WGS) entry which is preliminary data.</text>
</comment>
<dbReference type="EMBL" id="BAAAMK010000004">
    <property type="protein sequence ID" value="GAA1957670.1"/>
    <property type="molecule type" value="Genomic_DNA"/>
</dbReference>